<evidence type="ECO:0000256" key="3">
    <source>
        <dbReference type="ARBA" id="ARBA00022723"/>
    </source>
</evidence>
<dbReference type="PANTHER" id="PTHR43034">
    <property type="entry name" value="ION-TRANSLOCATING OXIDOREDUCTASE COMPLEX SUBUNIT C"/>
    <property type="match status" value="1"/>
</dbReference>
<evidence type="ECO:0000313" key="10">
    <source>
        <dbReference type="EMBL" id="GAH11093.1"/>
    </source>
</evidence>
<dbReference type="EMBL" id="BART01031139">
    <property type="protein sequence ID" value="GAH11093.1"/>
    <property type="molecule type" value="Genomic_DNA"/>
</dbReference>
<dbReference type="NCBIfam" id="TIGR01945">
    <property type="entry name" value="rnfC"/>
    <property type="match status" value="1"/>
</dbReference>
<evidence type="ECO:0000256" key="4">
    <source>
        <dbReference type="ARBA" id="ARBA00022737"/>
    </source>
</evidence>
<evidence type="ECO:0000256" key="2">
    <source>
        <dbReference type="ARBA" id="ARBA00022485"/>
    </source>
</evidence>
<protein>
    <recommendedName>
        <fullName evidence="11">Electron transport complex subunit RsxC</fullName>
    </recommendedName>
</protein>
<evidence type="ECO:0000256" key="6">
    <source>
        <dbReference type="ARBA" id="ARBA00023004"/>
    </source>
</evidence>
<feature type="domain" description="NADH-ubiquinone oxidoreductase 51kDa subunit FMN-binding" evidence="8">
    <location>
        <begin position="129"/>
        <end position="243"/>
    </location>
</feature>
<organism evidence="10">
    <name type="scientific">marine sediment metagenome</name>
    <dbReference type="NCBI Taxonomy" id="412755"/>
    <lineage>
        <taxon>unclassified sequences</taxon>
        <taxon>metagenomes</taxon>
        <taxon>ecological metagenomes</taxon>
    </lineage>
</organism>
<keyword evidence="6" id="KW-0408">Iron</keyword>
<dbReference type="AlphaFoldDB" id="X1ER34"/>
<evidence type="ECO:0000259" key="8">
    <source>
        <dbReference type="Pfam" id="PF01512"/>
    </source>
</evidence>
<dbReference type="GO" id="GO:0009055">
    <property type="term" value="F:electron transfer activity"/>
    <property type="evidence" value="ECO:0007669"/>
    <property type="project" value="InterPro"/>
</dbReference>
<dbReference type="PANTHER" id="PTHR43034:SF2">
    <property type="entry name" value="ION-TRANSLOCATING OXIDOREDUCTASE COMPLEX SUBUNIT C"/>
    <property type="match status" value="1"/>
</dbReference>
<dbReference type="Gene3D" id="3.40.50.11540">
    <property type="entry name" value="NADH-ubiquinone oxidoreductase 51kDa subunit"/>
    <property type="match status" value="1"/>
</dbReference>
<evidence type="ECO:0008006" key="11">
    <source>
        <dbReference type="Google" id="ProtNLM"/>
    </source>
</evidence>
<sequence length="246" mass="26835">YIMRRTFPGGVHPPYFKKLTKNISIRKAKIPEQAIIPLSQHTGAACEPTVSVGDEVKTGTLIGKSDKFISSCVHSSISGKVTKIEPRPHPLLDNCNSVIIDSDGKDEPGFKASGINIDALTPQEIINIVREAGVVGLGGAGFPTHVKLTPPKEKKIDTFILNGAECEPYLSCDHRLMLERAQDIVKGALLIMKALSVKKGIIAIEDNKPDAIKTMRSTLNEIRDTRYEIRITSLPAKYPQGARNNS</sequence>
<evidence type="ECO:0000259" key="9">
    <source>
        <dbReference type="Pfam" id="PF13375"/>
    </source>
</evidence>
<accession>X1ER34</accession>
<dbReference type="GO" id="GO:0016020">
    <property type="term" value="C:membrane"/>
    <property type="evidence" value="ECO:0007669"/>
    <property type="project" value="InterPro"/>
</dbReference>
<dbReference type="GO" id="GO:0051539">
    <property type="term" value="F:4 iron, 4 sulfur cluster binding"/>
    <property type="evidence" value="ECO:0007669"/>
    <property type="project" value="UniProtKB-KW"/>
</dbReference>
<dbReference type="InterPro" id="IPR010208">
    <property type="entry name" value="Ion_transpt_RnfC/RsxC"/>
</dbReference>
<dbReference type="InterPro" id="IPR037225">
    <property type="entry name" value="Nuo51_FMN-bd_sf"/>
</dbReference>
<dbReference type="InterPro" id="IPR026902">
    <property type="entry name" value="RnfC_N"/>
</dbReference>
<keyword evidence="2" id="KW-0004">4Fe-4S</keyword>
<keyword evidence="1" id="KW-0813">Transport</keyword>
<dbReference type="InterPro" id="IPR011538">
    <property type="entry name" value="Nuo51_FMN-bd"/>
</dbReference>
<keyword evidence="7" id="KW-0411">Iron-sulfur</keyword>
<dbReference type="HAMAP" id="MF_00461">
    <property type="entry name" value="RsxC_RnfC"/>
    <property type="match status" value="1"/>
</dbReference>
<keyword evidence="4" id="KW-0677">Repeat</keyword>
<gene>
    <name evidence="10" type="ORF">S01H4_54153</name>
</gene>
<reference evidence="10" key="1">
    <citation type="journal article" date="2014" name="Front. Microbiol.">
        <title>High frequency of phylogenetically diverse reductive dehalogenase-homologous genes in deep subseafloor sedimentary metagenomes.</title>
        <authorList>
            <person name="Kawai M."/>
            <person name="Futagami T."/>
            <person name="Toyoda A."/>
            <person name="Takaki Y."/>
            <person name="Nishi S."/>
            <person name="Hori S."/>
            <person name="Arai W."/>
            <person name="Tsubouchi T."/>
            <person name="Morono Y."/>
            <person name="Uchiyama I."/>
            <person name="Ito T."/>
            <person name="Fujiyama A."/>
            <person name="Inagaki F."/>
            <person name="Takami H."/>
        </authorList>
    </citation>
    <scope>NUCLEOTIDE SEQUENCE</scope>
    <source>
        <strain evidence="10">Expedition CK06-06</strain>
    </source>
</reference>
<evidence type="ECO:0000256" key="7">
    <source>
        <dbReference type="ARBA" id="ARBA00023014"/>
    </source>
</evidence>
<evidence type="ECO:0000256" key="1">
    <source>
        <dbReference type="ARBA" id="ARBA00022448"/>
    </source>
</evidence>
<comment type="caution">
    <text evidence="10">The sequence shown here is derived from an EMBL/GenBank/DDBJ whole genome shotgun (WGS) entry which is preliminary data.</text>
</comment>
<dbReference type="Pfam" id="PF13375">
    <property type="entry name" value="RnfC_N"/>
    <property type="match status" value="1"/>
</dbReference>
<feature type="non-terminal residue" evidence="10">
    <location>
        <position position="1"/>
    </location>
</feature>
<evidence type="ECO:0000256" key="5">
    <source>
        <dbReference type="ARBA" id="ARBA00022982"/>
    </source>
</evidence>
<dbReference type="GO" id="GO:0046872">
    <property type="term" value="F:metal ion binding"/>
    <property type="evidence" value="ECO:0007669"/>
    <property type="project" value="UniProtKB-KW"/>
</dbReference>
<feature type="domain" description="RnfC Barrel sandwich hybrid" evidence="9">
    <location>
        <begin position="6"/>
        <end position="105"/>
    </location>
</feature>
<proteinExistence type="inferred from homology"/>
<dbReference type="SUPFAM" id="SSF142019">
    <property type="entry name" value="Nqo1 FMN-binding domain-like"/>
    <property type="match status" value="1"/>
</dbReference>
<keyword evidence="3" id="KW-0479">Metal-binding</keyword>
<dbReference type="Pfam" id="PF01512">
    <property type="entry name" value="Complex1_51K"/>
    <property type="match status" value="1"/>
</dbReference>
<name>X1ER34_9ZZZZ</name>
<keyword evidence="5" id="KW-0249">Electron transport</keyword>